<dbReference type="InterPro" id="IPR024074">
    <property type="entry name" value="AS_cat/multimer_dom_body"/>
</dbReference>
<dbReference type="HAMAP" id="MF_00005">
    <property type="entry name" value="Arg_succ_synth_type1"/>
    <property type="match status" value="1"/>
</dbReference>
<dbReference type="GO" id="GO:0005737">
    <property type="term" value="C:cytoplasm"/>
    <property type="evidence" value="ECO:0007669"/>
    <property type="project" value="UniProtKB-SubCell"/>
</dbReference>
<dbReference type="AlphaFoldDB" id="A0A1F6EJ43"/>
<evidence type="ECO:0000256" key="1">
    <source>
        <dbReference type="ARBA" id="ARBA00004967"/>
    </source>
</evidence>
<feature type="domain" description="Arginosuccinate synthase C-terminal" evidence="11">
    <location>
        <begin position="192"/>
        <end position="409"/>
    </location>
</feature>
<dbReference type="SUPFAM" id="SSF52402">
    <property type="entry name" value="Adenine nucleotide alpha hydrolases-like"/>
    <property type="match status" value="1"/>
</dbReference>
<dbReference type="SUPFAM" id="SSF69864">
    <property type="entry name" value="Argininosuccinate synthetase, C-terminal domain"/>
    <property type="match status" value="1"/>
</dbReference>
<dbReference type="InterPro" id="IPR001518">
    <property type="entry name" value="Arginosuc_synth"/>
</dbReference>
<dbReference type="Proteomes" id="UP000178427">
    <property type="component" value="Unassembled WGS sequence"/>
</dbReference>
<dbReference type="Pfam" id="PF00764">
    <property type="entry name" value="Arginosuc_synth"/>
    <property type="match status" value="1"/>
</dbReference>
<dbReference type="GO" id="GO:0000050">
    <property type="term" value="P:urea cycle"/>
    <property type="evidence" value="ECO:0007669"/>
    <property type="project" value="TreeGrafter"/>
</dbReference>
<reference evidence="12 13" key="1">
    <citation type="journal article" date="2016" name="Nat. Commun.">
        <title>Thousands of microbial genomes shed light on interconnected biogeochemical processes in an aquifer system.</title>
        <authorList>
            <person name="Anantharaman K."/>
            <person name="Brown C.T."/>
            <person name="Hug L.A."/>
            <person name="Sharon I."/>
            <person name="Castelle C.J."/>
            <person name="Probst A.J."/>
            <person name="Thomas B.C."/>
            <person name="Singh A."/>
            <person name="Wilkins M.J."/>
            <person name="Karaoz U."/>
            <person name="Brodie E.L."/>
            <person name="Williams K.H."/>
            <person name="Hubbard S.S."/>
            <person name="Banfield J.F."/>
        </authorList>
    </citation>
    <scope>NUCLEOTIDE SEQUENCE [LARGE SCALE GENOMIC DNA]</scope>
</reference>
<dbReference type="NCBIfam" id="NF001770">
    <property type="entry name" value="PRK00509.1"/>
    <property type="match status" value="1"/>
</dbReference>
<comment type="pathway">
    <text evidence="1 9">Amino-acid biosynthesis; L-arginine biosynthesis; L-arginine from L-ornithine and carbamoyl phosphate: step 2/3.</text>
</comment>
<feature type="domain" description="Arginosuccinate synthase-like N-terminal" evidence="10">
    <location>
        <begin position="22"/>
        <end position="183"/>
    </location>
</feature>
<comment type="subunit">
    <text evidence="2 9">Homotetramer.</text>
</comment>
<dbReference type="GO" id="GO:0006526">
    <property type="term" value="P:L-arginine biosynthetic process"/>
    <property type="evidence" value="ECO:0007669"/>
    <property type="project" value="UniProtKB-UniRule"/>
</dbReference>
<dbReference type="EC" id="6.3.4.5" evidence="3 9"/>
<dbReference type="Gene3D" id="3.90.1260.10">
    <property type="entry name" value="Argininosuccinate synthetase, chain A, domain 2"/>
    <property type="match status" value="1"/>
</dbReference>
<dbReference type="GO" id="GO:0005524">
    <property type="term" value="F:ATP binding"/>
    <property type="evidence" value="ECO:0007669"/>
    <property type="project" value="UniProtKB-UniRule"/>
</dbReference>
<dbReference type="Gene3D" id="3.40.50.620">
    <property type="entry name" value="HUPs"/>
    <property type="match status" value="1"/>
</dbReference>
<dbReference type="UniPathway" id="UPA00068">
    <property type="reaction ID" value="UER00113"/>
</dbReference>
<dbReference type="GO" id="GO:0004055">
    <property type="term" value="F:argininosuccinate synthase activity"/>
    <property type="evidence" value="ECO:0007669"/>
    <property type="project" value="UniProtKB-UniRule"/>
</dbReference>
<comment type="caution">
    <text evidence="12">The sequence shown here is derived from an EMBL/GenBank/DDBJ whole genome shotgun (WGS) entry which is preliminary data.</text>
</comment>
<feature type="binding site" evidence="9">
    <location>
        <position position="135"/>
    </location>
    <ligand>
        <name>ATP</name>
        <dbReference type="ChEBI" id="CHEBI:30616"/>
    </ligand>
</feature>
<comment type="caution">
    <text evidence="9">Lacks conserved residue(s) required for the propagation of feature annotation.</text>
</comment>
<feature type="binding site" evidence="9">
    <location>
        <position position="137"/>
    </location>
    <ligand>
        <name>L-aspartate</name>
        <dbReference type="ChEBI" id="CHEBI:29991"/>
    </ligand>
</feature>
<dbReference type="EMBL" id="MFMA01000046">
    <property type="protein sequence ID" value="OGG73680.1"/>
    <property type="molecule type" value="Genomic_DNA"/>
</dbReference>
<keyword evidence="7 9" id="KW-0547">Nucleotide-binding</keyword>
<dbReference type="PROSITE" id="PS00565">
    <property type="entry name" value="ARGININOSUCCIN_SYN_2"/>
    <property type="match status" value="1"/>
</dbReference>
<feature type="binding site" evidence="9">
    <location>
        <position position="141"/>
    </location>
    <ligand>
        <name>L-citrulline</name>
        <dbReference type="ChEBI" id="CHEBI:57743"/>
    </ligand>
</feature>
<dbReference type="FunFam" id="3.90.1260.10:FF:000007">
    <property type="entry name" value="Argininosuccinate synthase"/>
    <property type="match status" value="1"/>
</dbReference>
<keyword evidence="5 9" id="KW-0436">Ligase</keyword>
<proteinExistence type="inferred from homology"/>
<keyword evidence="8 9" id="KW-0067">ATP-binding</keyword>
<name>A0A1F6EJ43_9BACT</name>
<dbReference type="InterPro" id="IPR048267">
    <property type="entry name" value="Arginosuc_syn_N"/>
</dbReference>
<feature type="binding site" evidence="9">
    <location>
        <position position="142"/>
    </location>
    <ligand>
        <name>L-aspartate</name>
        <dbReference type="ChEBI" id="CHEBI:29991"/>
    </ligand>
</feature>
<evidence type="ECO:0000256" key="7">
    <source>
        <dbReference type="ARBA" id="ARBA00022741"/>
    </source>
</evidence>
<evidence type="ECO:0000256" key="2">
    <source>
        <dbReference type="ARBA" id="ARBA00011881"/>
    </source>
</evidence>
<evidence type="ECO:0000259" key="10">
    <source>
        <dbReference type="Pfam" id="PF00764"/>
    </source>
</evidence>
<evidence type="ECO:0000256" key="6">
    <source>
        <dbReference type="ARBA" id="ARBA00022605"/>
    </source>
</evidence>
<dbReference type="STRING" id="1798513.A3A40_03390"/>
<evidence type="ECO:0000313" key="12">
    <source>
        <dbReference type="EMBL" id="OGG73680.1"/>
    </source>
</evidence>
<protein>
    <recommendedName>
        <fullName evidence="3 9">Argininosuccinate synthase</fullName>
        <ecNumber evidence="3 9">6.3.4.5</ecNumber>
    </recommendedName>
    <alternativeName>
        <fullName evidence="9">Citrulline--aspartate ligase</fullName>
    </alternativeName>
</protein>
<evidence type="ECO:0000256" key="5">
    <source>
        <dbReference type="ARBA" id="ARBA00022598"/>
    </source>
</evidence>
<feature type="binding site" evidence="9">
    <location>
        <position position="145"/>
    </location>
    <ligand>
        <name>L-citrulline</name>
        <dbReference type="ChEBI" id="CHEBI:57743"/>
    </ligand>
</feature>
<dbReference type="PANTHER" id="PTHR11587:SF2">
    <property type="entry name" value="ARGININOSUCCINATE SYNTHASE"/>
    <property type="match status" value="1"/>
</dbReference>
<dbReference type="FunFam" id="3.40.50.620:FF:000019">
    <property type="entry name" value="Argininosuccinate synthase"/>
    <property type="match status" value="1"/>
</dbReference>
<dbReference type="Pfam" id="PF20979">
    <property type="entry name" value="Arginosuc_syn_C"/>
    <property type="match status" value="1"/>
</dbReference>
<organism evidence="12 13">
    <name type="scientific">Candidatus Kaiserbacteria bacterium RIFCSPLOWO2_01_FULL_54_20</name>
    <dbReference type="NCBI Taxonomy" id="1798513"/>
    <lineage>
        <taxon>Bacteria</taxon>
        <taxon>Candidatus Kaiseribacteriota</taxon>
    </lineage>
</organism>
<comment type="subcellular location">
    <subcellularLocation>
        <location evidence="9">Cytoplasm</location>
    </subcellularLocation>
</comment>
<dbReference type="InterPro" id="IPR018223">
    <property type="entry name" value="Arginosuc_synth_CS"/>
</dbReference>
<feature type="binding site" evidence="9">
    <location>
        <position position="105"/>
    </location>
    <ligand>
        <name>L-citrulline</name>
        <dbReference type="ChEBI" id="CHEBI:57743"/>
    </ligand>
</feature>
<dbReference type="InterPro" id="IPR023434">
    <property type="entry name" value="Arginosuc_synth_type_1_subfam"/>
</dbReference>
<dbReference type="InterPro" id="IPR048268">
    <property type="entry name" value="Arginosuc_syn_C"/>
</dbReference>
<feature type="binding site" evidence="9">
    <location>
        <position position="141"/>
    </location>
    <ligand>
        <name>L-aspartate</name>
        <dbReference type="ChEBI" id="CHEBI:29991"/>
    </ligand>
</feature>
<feature type="binding site" evidence="9">
    <location>
        <position position="291"/>
    </location>
    <ligand>
        <name>L-citrulline</name>
        <dbReference type="ChEBI" id="CHEBI:57743"/>
    </ligand>
</feature>
<comment type="catalytic activity">
    <reaction evidence="9">
        <text>L-citrulline + L-aspartate + ATP = 2-(N(omega)-L-arginino)succinate + AMP + diphosphate + H(+)</text>
        <dbReference type="Rhea" id="RHEA:10932"/>
        <dbReference type="ChEBI" id="CHEBI:15378"/>
        <dbReference type="ChEBI" id="CHEBI:29991"/>
        <dbReference type="ChEBI" id="CHEBI:30616"/>
        <dbReference type="ChEBI" id="CHEBI:33019"/>
        <dbReference type="ChEBI" id="CHEBI:57472"/>
        <dbReference type="ChEBI" id="CHEBI:57743"/>
        <dbReference type="ChEBI" id="CHEBI:456215"/>
        <dbReference type="EC" id="6.3.4.5"/>
    </reaction>
</comment>
<accession>A0A1F6EJ43</accession>
<dbReference type="NCBIfam" id="TIGR00032">
    <property type="entry name" value="argG"/>
    <property type="match status" value="1"/>
</dbReference>
<dbReference type="CDD" id="cd01999">
    <property type="entry name" value="ASS"/>
    <property type="match status" value="1"/>
</dbReference>
<keyword evidence="6 9" id="KW-0028">Amino-acid biosynthesis</keyword>
<feature type="binding site" evidence="9">
    <location>
        <position position="279"/>
    </location>
    <ligand>
        <name>L-citrulline</name>
        <dbReference type="ChEBI" id="CHEBI:57743"/>
    </ligand>
</feature>
<feature type="binding site" evidence="9">
    <location>
        <position position="193"/>
    </location>
    <ligand>
        <name>L-citrulline</name>
        <dbReference type="ChEBI" id="CHEBI:57743"/>
    </ligand>
</feature>
<evidence type="ECO:0000313" key="13">
    <source>
        <dbReference type="Proteomes" id="UP000178427"/>
    </source>
</evidence>
<dbReference type="PROSITE" id="PS00564">
    <property type="entry name" value="ARGININOSUCCIN_SYN_1"/>
    <property type="match status" value="1"/>
</dbReference>
<sequence>MENKQTYQKVASYEVKEGKIDRVLLLYSGGLDTSVMLKWLQDSYGAKVTALTLDIGQQNDDLDFIKKKALKLGAEDAIVYDAKKEFAEDFIAKGIKANASYQGEYHLSTPMGRALTAKIGVQVARKKGITCIAHGCTGKGNDQVRFDGYITALDSSMKVIAPVREWNMDRKEEIAYALKNKIPVPVKKDFPYSVDDNMWGMTWEGGEIESPKLIPPVKKFLTTYTRPENAPAKSTKVKLAFKNGLPTKLNGKKLPLSEIIMRLNLIGGAHGVGVVYMIEDRLIGLKDRGVYEQPGGHCIIEAHRALERFVSTRDLNEIKSQLDVKWGYLCYGAKWYDPAMDAINAFNDEMNTKVSGEVTLELYRGNVNVVALSSPYAMGHASFNVKEGYKYNVNASAGFVEVYTLQMKIANEIARRRQGFGGQARKNKKNK</sequence>
<dbReference type="GO" id="GO:0000053">
    <property type="term" value="P:argininosuccinate metabolic process"/>
    <property type="evidence" value="ECO:0007669"/>
    <property type="project" value="TreeGrafter"/>
</dbReference>
<comment type="similarity">
    <text evidence="9">Belongs to the argininosuccinate synthase family. Type 1 subfamily.</text>
</comment>
<feature type="binding site" evidence="9">
    <location>
        <begin position="26"/>
        <end position="34"/>
    </location>
    <ligand>
        <name>ATP</name>
        <dbReference type="ChEBI" id="CHEBI:30616"/>
    </ligand>
</feature>
<dbReference type="InterPro" id="IPR014729">
    <property type="entry name" value="Rossmann-like_a/b/a_fold"/>
</dbReference>
<keyword evidence="4 9" id="KW-0055">Arginine biosynthesis</keyword>
<evidence type="ECO:0000256" key="3">
    <source>
        <dbReference type="ARBA" id="ARBA00012286"/>
    </source>
</evidence>
<evidence type="ECO:0000256" key="9">
    <source>
        <dbReference type="HAMAP-Rule" id="MF_00005"/>
    </source>
</evidence>
<evidence type="ECO:0000256" key="8">
    <source>
        <dbReference type="ARBA" id="ARBA00022840"/>
    </source>
</evidence>
<gene>
    <name evidence="9" type="primary">argG</name>
    <name evidence="12" type="ORF">A3A40_03390</name>
</gene>
<evidence type="ECO:0000259" key="11">
    <source>
        <dbReference type="Pfam" id="PF20979"/>
    </source>
</evidence>
<evidence type="ECO:0000256" key="4">
    <source>
        <dbReference type="ARBA" id="ARBA00022571"/>
    </source>
</evidence>
<dbReference type="PANTHER" id="PTHR11587">
    <property type="entry name" value="ARGININOSUCCINATE SYNTHASE"/>
    <property type="match status" value="1"/>
</dbReference>
<keyword evidence="9" id="KW-0963">Cytoplasm</keyword>